<evidence type="ECO:0000313" key="2">
    <source>
        <dbReference type="Proteomes" id="UP001359559"/>
    </source>
</evidence>
<gene>
    <name evidence="1" type="ORF">RJT34_16757</name>
</gene>
<protein>
    <submittedName>
        <fullName evidence="1">Uncharacterized protein</fullName>
    </submittedName>
</protein>
<sequence length="81" mass="8972">MLLTDPSTLDSWICDMEPKEKLDDCEKPLVTADNEHRELALHKVSILNPSLAISWEGANPFKQVVDGQSVDPPELDNDKAG</sequence>
<organism evidence="1 2">
    <name type="scientific">Clitoria ternatea</name>
    <name type="common">Butterfly pea</name>
    <dbReference type="NCBI Taxonomy" id="43366"/>
    <lineage>
        <taxon>Eukaryota</taxon>
        <taxon>Viridiplantae</taxon>
        <taxon>Streptophyta</taxon>
        <taxon>Embryophyta</taxon>
        <taxon>Tracheophyta</taxon>
        <taxon>Spermatophyta</taxon>
        <taxon>Magnoliopsida</taxon>
        <taxon>eudicotyledons</taxon>
        <taxon>Gunneridae</taxon>
        <taxon>Pentapetalae</taxon>
        <taxon>rosids</taxon>
        <taxon>fabids</taxon>
        <taxon>Fabales</taxon>
        <taxon>Fabaceae</taxon>
        <taxon>Papilionoideae</taxon>
        <taxon>50 kb inversion clade</taxon>
        <taxon>NPAAA clade</taxon>
        <taxon>indigoferoid/millettioid clade</taxon>
        <taxon>Phaseoleae</taxon>
        <taxon>Clitoria</taxon>
    </lineage>
</organism>
<comment type="caution">
    <text evidence="1">The sequence shown here is derived from an EMBL/GenBank/DDBJ whole genome shotgun (WGS) entry which is preliminary data.</text>
</comment>
<proteinExistence type="predicted"/>
<reference evidence="1 2" key="1">
    <citation type="submission" date="2024-01" db="EMBL/GenBank/DDBJ databases">
        <title>The genomes of 5 underutilized Papilionoideae crops provide insights into root nodulation and disease resistance.</title>
        <authorList>
            <person name="Yuan L."/>
        </authorList>
    </citation>
    <scope>NUCLEOTIDE SEQUENCE [LARGE SCALE GENOMIC DNA]</scope>
    <source>
        <strain evidence="1">LY-2023</strain>
        <tissue evidence="1">Leaf</tissue>
    </source>
</reference>
<dbReference type="Proteomes" id="UP001359559">
    <property type="component" value="Unassembled WGS sequence"/>
</dbReference>
<name>A0AAN9J7N8_CLITE</name>
<keyword evidence="2" id="KW-1185">Reference proteome</keyword>
<dbReference type="EMBL" id="JAYKXN010000004">
    <property type="protein sequence ID" value="KAK7293880.1"/>
    <property type="molecule type" value="Genomic_DNA"/>
</dbReference>
<dbReference type="AlphaFoldDB" id="A0AAN9J7N8"/>
<evidence type="ECO:0000313" key="1">
    <source>
        <dbReference type="EMBL" id="KAK7293880.1"/>
    </source>
</evidence>
<accession>A0AAN9J7N8</accession>